<dbReference type="EMBL" id="QGKW02000276">
    <property type="protein sequence ID" value="KAF2606103.1"/>
    <property type="molecule type" value="Genomic_DNA"/>
</dbReference>
<gene>
    <name evidence="1" type="ORF">F2Q68_00044120</name>
</gene>
<proteinExistence type="predicted"/>
<protein>
    <submittedName>
        <fullName evidence="1">Uncharacterized protein</fullName>
    </submittedName>
</protein>
<comment type="caution">
    <text evidence="1">The sequence shown here is derived from an EMBL/GenBank/DDBJ whole genome shotgun (WGS) entry which is preliminary data.</text>
</comment>
<name>A0A3N6S8B5_BRACR</name>
<sequence>MDFDHLNFSKERILKLSDDLAHLWSRPVREFLPSDHAGRTGRVLLLTVGHVAGYTGQWKLKGSFPNQLLFLCLD</sequence>
<dbReference type="Proteomes" id="UP000712281">
    <property type="component" value="Unassembled WGS sequence"/>
</dbReference>
<evidence type="ECO:0000313" key="2">
    <source>
        <dbReference type="Proteomes" id="UP000712281"/>
    </source>
</evidence>
<organism evidence="1 2">
    <name type="scientific">Brassica cretica</name>
    <name type="common">Mustard</name>
    <dbReference type="NCBI Taxonomy" id="69181"/>
    <lineage>
        <taxon>Eukaryota</taxon>
        <taxon>Viridiplantae</taxon>
        <taxon>Streptophyta</taxon>
        <taxon>Embryophyta</taxon>
        <taxon>Tracheophyta</taxon>
        <taxon>Spermatophyta</taxon>
        <taxon>Magnoliopsida</taxon>
        <taxon>eudicotyledons</taxon>
        <taxon>Gunneridae</taxon>
        <taxon>Pentapetalae</taxon>
        <taxon>rosids</taxon>
        <taxon>malvids</taxon>
        <taxon>Brassicales</taxon>
        <taxon>Brassicaceae</taxon>
        <taxon>Brassiceae</taxon>
        <taxon>Brassica</taxon>
    </lineage>
</organism>
<evidence type="ECO:0000313" key="1">
    <source>
        <dbReference type="EMBL" id="KAF2606103.1"/>
    </source>
</evidence>
<accession>A0A3N6S8B5</accession>
<dbReference type="AlphaFoldDB" id="A0A3N6S8B5"/>
<reference evidence="1" key="1">
    <citation type="submission" date="2019-12" db="EMBL/GenBank/DDBJ databases">
        <title>Genome sequencing and annotation of Brassica cretica.</title>
        <authorList>
            <person name="Studholme D.J."/>
            <person name="Sarris P.F."/>
        </authorList>
    </citation>
    <scope>NUCLEOTIDE SEQUENCE</scope>
    <source>
        <strain evidence="1">PFS-001/15</strain>
        <tissue evidence="1">Leaf</tissue>
    </source>
</reference>